<accession>A0ABS9SE56</accession>
<keyword evidence="1" id="KW-0732">Signal</keyword>
<comment type="caution">
    <text evidence="2">The sequence shown here is derived from an EMBL/GenBank/DDBJ whole genome shotgun (WGS) entry which is preliminary data.</text>
</comment>
<sequence>MKRKILVVVAVVFYSTLQAQTETLNENLEKVTVTATRFPKKISETGKVVTIITSEDLEKAGGKDVSQILNEQAGLIVNGSNTNREKIRVCI</sequence>
<gene>
    <name evidence="2" type="ORF">MKP09_01220</name>
</gene>
<name>A0ABS9SE56_9BACT</name>
<proteinExistence type="predicted"/>
<dbReference type="EMBL" id="JAKWBL010000001">
    <property type="protein sequence ID" value="MCH5596640.1"/>
    <property type="molecule type" value="Genomic_DNA"/>
</dbReference>
<evidence type="ECO:0008006" key="4">
    <source>
        <dbReference type="Google" id="ProtNLM"/>
    </source>
</evidence>
<protein>
    <recommendedName>
        <fullName evidence="4">TonB-dependent receptor plug domain-containing protein</fullName>
    </recommendedName>
</protein>
<reference evidence="2 3" key="1">
    <citation type="submission" date="2022-02" db="EMBL/GenBank/DDBJ databases">
        <authorList>
            <person name="Min J."/>
        </authorList>
    </citation>
    <scope>NUCLEOTIDE SEQUENCE [LARGE SCALE GENOMIC DNA]</scope>
    <source>
        <strain evidence="2 3">GR10-1</strain>
    </source>
</reference>
<dbReference type="Gene3D" id="2.170.130.10">
    <property type="entry name" value="TonB-dependent receptor, plug domain"/>
    <property type="match status" value="1"/>
</dbReference>
<dbReference type="RefSeq" id="WP_240825959.1">
    <property type="nucleotide sequence ID" value="NZ_JAKWBL010000001.1"/>
</dbReference>
<evidence type="ECO:0000313" key="3">
    <source>
        <dbReference type="Proteomes" id="UP001202248"/>
    </source>
</evidence>
<organism evidence="2 3">
    <name type="scientific">Niabella ginsengisoli</name>
    <dbReference type="NCBI Taxonomy" id="522298"/>
    <lineage>
        <taxon>Bacteria</taxon>
        <taxon>Pseudomonadati</taxon>
        <taxon>Bacteroidota</taxon>
        <taxon>Chitinophagia</taxon>
        <taxon>Chitinophagales</taxon>
        <taxon>Chitinophagaceae</taxon>
        <taxon>Niabella</taxon>
    </lineage>
</organism>
<feature type="signal peptide" evidence="1">
    <location>
        <begin position="1"/>
        <end position="19"/>
    </location>
</feature>
<dbReference type="InterPro" id="IPR037066">
    <property type="entry name" value="Plug_dom_sf"/>
</dbReference>
<dbReference type="Proteomes" id="UP001202248">
    <property type="component" value="Unassembled WGS sequence"/>
</dbReference>
<dbReference type="SUPFAM" id="SSF56935">
    <property type="entry name" value="Porins"/>
    <property type="match status" value="1"/>
</dbReference>
<evidence type="ECO:0000256" key="1">
    <source>
        <dbReference type="SAM" id="SignalP"/>
    </source>
</evidence>
<keyword evidence="3" id="KW-1185">Reference proteome</keyword>
<feature type="chain" id="PRO_5045758875" description="TonB-dependent receptor plug domain-containing protein" evidence="1">
    <location>
        <begin position="20"/>
        <end position="91"/>
    </location>
</feature>
<evidence type="ECO:0000313" key="2">
    <source>
        <dbReference type="EMBL" id="MCH5596640.1"/>
    </source>
</evidence>